<dbReference type="AlphaFoldDB" id="A0A9Q1KXU0"/>
<proteinExistence type="predicted"/>
<dbReference type="EMBL" id="JAKOGI010000014">
    <property type="protein sequence ID" value="KAJ8450542.1"/>
    <property type="molecule type" value="Genomic_DNA"/>
</dbReference>
<evidence type="ECO:0000256" key="1">
    <source>
        <dbReference type="SAM" id="MobiDB-lite"/>
    </source>
</evidence>
<comment type="caution">
    <text evidence="2">The sequence shown here is derived from an EMBL/GenBank/DDBJ whole genome shotgun (WGS) entry which is preliminary data.</text>
</comment>
<gene>
    <name evidence="2" type="ORF">Cgig2_020179</name>
</gene>
<feature type="region of interest" description="Disordered" evidence="1">
    <location>
        <begin position="116"/>
        <end position="168"/>
    </location>
</feature>
<accession>A0A9Q1KXU0</accession>
<name>A0A9Q1KXU0_9CARY</name>
<reference evidence="2" key="1">
    <citation type="submission" date="2022-04" db="EMBL/GenBank/DDBJ databases">
        <title>Carnegiea gigantea Genome sequencing and assembly v2.</title>
        <authorList>
            <person name="Copetti D."/>
            <person name="Sanderson M.J."/>
            <person name="Burquez A."/>
            <person name="Wojciechowski M.F."/>
        </authorList>
    </citation>
    <scope>NUCLEOTIDE SEQUENCE</scope>
    <source>
        <strain evidence="2">SGP5-SGP5p</strain>
        <tissue evidence="2">Aerial part</tissue>
    </source>
</reference>
<dbReference type="Proteomes" id="UP001153076">
    <property type="component" value="Unassembled WGS sequence"/>
</dbReference>
<protein>
    <submittedName>
        <fullName evidence="2">Uncharacterized protein</fullName>
    </submittedName>
</protein>
<evidence type="ECO:0000313" key="2">
    <source>
        <dbReference type="EMBL" id="KAJ8450542.1"/>
    </source>
</evidence>
<sequence length="527" mass="59137">MPNGSPLTPTSQRQGSRFAILGDNMEGENQIFEMQLEHAKGSDPAEDEDILEESSLANFSEQNLRGENHTEARATQAHMCAENGTTPDLDASVDCIVIKETGPCTPLVVTHVAPQQNSADNTHIRIQRQRKADTDKENYYPNQSYSAQRPKPTHARPAPYTRTSNAHRGIITRPTSQELLQGIPEYLAPAHSRDPPLVPIGRNSPQARINLSLSGNSRQPINAPPLEVEKQEEAVDGEAKMCLTPRHVAAIAEAQRIGLRIFQLPLMTHMNNSTTNTPILAWNVQGARSKGFRITLKEIVRKYSPKILLLVETRISGITADEYVTIEVLEGDSESWILSAIYGSPNEQRRTPKLQYSFGSSILEGIQKKLAQTPNRFLAKLEVQLKKELDEVLSQIELLWFQKSREDAIRDGDRNARYYHLSTIIRRKFNRIDSIQDANGNWLGKGPLCNAITELIPPTLAECKVADMWDENRGWKWEKFADRIPPEYRKIIASQSIRGGDEYEDQIVWNDSSSDGFSIASALKIIS</sequence>
<evidence type="ECO:0000313" key="3">
    <source>
        <dbReference type="Proteomes" id="UP001153076"/>
    </source>
</evidence>
<keyword evidence="3" id="KW-1185">Reference proteome</keyword>
<dbReference type="OrthoDB" id="1001832at2759"/>
<organism evidence="2 3">
    <name type="scientific">Carnegiea gigantea</name>
    <dbReference type="NCBI Taxonomy" id="171969"/>
    <lineage>
        <taxon>Eukaryota</taxon>
        <taxon>Viridiplantae</taxon>
        <taxon>Streptophyta</taxon>
        <taxon>Embryophyta</taxon>
        <taxon>Tracheophyta</taxon>
        <taxon>Spermatophyta</taxon>
        <taxon>Magnoliopsida</taxon>
        <taxon>eudicotyledons</taxon>
        <taxon>Gunneridae</taxon>
        <taxon>Pentapetalae</taxon>
        <taxon>Caryophyllales</taxon>
        <taxon>Cactineae</taxon>
        <taxon>Cactaceae</taxon>
        <taxon>Cactoideae</taxon>
        <taxon>Echinocereeae</taxon>
        <taxon>Carnegiea</taxon>
    </lineage>
</organism>